<organism evidence="3 4">
    <name type="scientific">Microbacterium marmarense</name>
    <dbReference type="NCBI Taxonomy" id="3122051"/>
    <lineage>
        <taxon>Bacteria</taxon>
        <taxon>Bacillati</taxon>
        <taxon>Actinomycetota</taxon>
        <taxon>Actinomycetes</taxon>
        <taxon>Micrococcales</taxon>
        <taxon>Microbacteriaceae</taxon>
        <taxon>Microbacterium</taxon>
    </lineage>
</organism>
<dbReference type="Proteomes" id="UP001368654">
    <property type="component" value="Unassembled WGS sequence"/>
</dbReference>
<dbReference type="Pfam" id="PF00156">
    <property type="entry name" value="Pribosyltran"/>
    <property type="match status" value="1"/>
</dbReference>
<dbReference type="InterPro" id="IPR051910">
    <property type="entry name" value="ComF/GntX_DNA_util-trans"/>
</dbReference>
<dbReference type="Gene3D" id="3.40.50.2020">
    <property type="match status" value="1"/>
</dbReference>
<feature type="domain" description="Phosphoribosyltransferase" evidence="2">
    <location>
        <begin position="122"/>
        <end position="220"/>
    </location>
</feature>
<proteinExistence type="inferred from homology"/>
<accession>A0ABU8LW15</accession>
<gene>
    <name evidence="3" type="ORF">WDU96_12680</name>
</gene>
<evidence type="ECO:0000259" key="2">
    <source>
        <dbReference type="Pfam" id="PF00156"/>
    </source>
</evidence>
<dbReference type="EMBL" id="JBBDGL010000004">
    <property type="protein sequence ID" value="MEJ1156456.1"/>
    <property type="molecule type" value="Genomic_DNA"/>
</dbReference>
<evidence type="ECO:0000313" key="3">
    <source>
        <dbReference type="EMBL" id="MEJ1156456.1"/>
    </source>
</evidence>
<dbReference type="GO" id="GO:0016757">
    <property type="term" value="F:glycosyltransferase activity"/>
    <property type="evidence" value="ECO:0007669"/>
    <property type="project" value="UniProtKB-KW"/>
</dbReference>
<comment type="similarity">
    <text evidence="1">Belongs to the ComF/GntX family.</text>
</comment>
<protein>
    <submittedName>
        <fullName evidence="3">Phosphoribosyltransferase family protein</fullName>
    </submittedName>
</protein>
<keyword evidence="3" id="KW-0808">Transferase</keyword>
<dbReference type="SUPFAM" id="SSF53271">
    <property type="entry name" value="PRTase-like"/>
    <property type="match status" value="1"/>
</dbReference>
<reference evidence="3 4" key="1">
    <citation type="submission" date="2024-02" db="EMBL/GenBank/DDBJ databases">
        <authorList>
            <person name="Saticioglu I.B."/>
        </authorList>
    </citation>
    <scope>NUCLEOTIDE SEQUENCE [LARGE SCALE GENOMIC DNA]</scope>
    <source>
        <strain evidence="3 4">Mu-86</strain>
    </source>
</reference>
<dbReference type="CDD" id="cd06223">
    <property type="entry name" value="PRTases_typeI"/>
    <property type="match status" value="1"/>
</dbReference>
<dbReference type="InterPro" id="IPR000836">
    <property type="entry name" value="PRTase_dom"/>
</dbReference>
<dbReference type="PANTHER" id="PTHR47505:SF1">
    <property type="entry name" value="DNA UTILIZATION PROTEIN YHGH"/>
    <property type="match status" value="1"/>
</dbReference>
<name>A0ABU8LW15_9MICO</name>
<keyword evidence="4" id="KW-1185">Reference proteome</keyword>
<comment type="caution">
    <text evidence="3">The sequence shown here is derived from an EMBL/GenBank/DDBJ whole genome shotgun (WGS) entry which is preliminary data.</text>
</comment>
<evidence type="ECO:0000313" key="4">
    <source>
        <dbReference type="Proteomes" id="UP001368654"/>
    </source>
</evidence>
<dbReference type="PANTHER" id="PTHR47505">
    <property type="entry name" value="DNA UTILIZATION PROTEIN YHGH"/>
    <property type="match status" value="1"/>
</dbReference>
<dbReference type="RefSeq" id="WP_337338884.1">
    <property type="nucleotide sequence ID" value="NZ_JBBDGL010000004.1"/>
</dbReference>
<sequence>MPLTLFDDLVRPALAQALTLVMPVECGGCGAADVNLCERCVDELRPHPSRRALAGVDGDVPLWSGLRFEGVAARVIRAVKEDGRTSLISSLTPALNAAVAKVSPPADTVVVPLPTSRAAYRRRGYRVPDRLAARTTLPVARLLRTARRTADQRGLTIMQRRENVSLSMRSMDAAGRRVIVLDDVVTTGATLQEAIRALRSAGAIVLGAVTVAATPRQASSEYQTSAKSERRI</sequence>
<evidence type="ECO:0000256" key="1">
    <source>
        <dbReference type="ARBA" id="ARBA00008007"/>
    </source>
</evidence>
<keyword evidence="3" id="KW-0328">Glycosyltransferase</keyword>
<dbReference type="InterPro" id="IPR029057">
    <property type="entry name" value="PRTase-like"/>
</dbReference>